<dbReference type="EMBL" id="CP017147">
    <property type="protein sequence ID" value="AOO82844.1"/>
    <property type="molecule type" value="Genomic_DNA"/>
</dbReference>
<dbReference type="SUPFAM" id="SSF53850">
    <property type="entry name" value="Periplasmic binding protein-like II"/>
    <property type="match status" value="1"/>
</dbReference>
<evidence type="ECO:0000256" key="1">
    <source>
        <dbReference type="ARBA" id="ARBA00006987"/>
    </source>
</evidence>
<evidence type="ECO:0000313" key="3">
    <source>
        <dbReference type="EMBL" id="AOO82844.1"/>
    </source>
</evidence>
<organism evidence="3 4">
    <name type="scientific">Bosea vaviloviae</name>
    <dbReference type="NCBI Taxonomy" id="1526658"/>
    <lineage>
        <taxon>Bacteria</taxon>
        <taxon>Pseudomonadati</taxon>
        <taxon>Pseudomonadota</taxon>
        <taxon>Alphaproteobacteria</taxon>
        <taxon>Hyphomicrobiales</taxon>
        <taxon>Boseaceae</taxon>
        <taxon>Bosea</taxon>
    </lineage>
</organism>
<dbReference type="InterPro" id="IPR042100">
    <property type="entry name" value="Bug_dom1"/>
</dbReference>
<feature type="chain" id="PRO_5009100010" description="ABC transporter substrate-binding protein" evidence="2">
    <location>
        <begin position="18"/>
        <end position="326"/>
    </location>
</feature>
<proteinExistence type="inferred from homology"/>
<protein>
    <recommendedName>
        <fullName evidence="5">ABC transporter substrate-binding protein</fullName>
    </recommendedName>
</protein>
<dbReference type="STRING" id="1526658.BHK69_22560"/>
<evidence type="ECO:0000313" key="4">
    <source>
        <dbReference type="Proteomes" id="UP000094969"/>
    </source>
</evidence>
<evidence type="ECO:0000256" key="2">
    <source>
        <dbReference type="SAM" id="SignalP"/>
    </source>
</evidence>
<sequence length="326" mass="34175">MKRVLTGLILAAAQAFLASGNAQTPYPNRPISLVVPFAAGGPNDIMSRIVSEHMSRTLGQPIIIENVAGAGGTTGSARVAQAQPDGYTLVSGHVGTHAAAPALYPNLRYDPLKDFTPVSLVAETPIVIAAKRDFPAGSLQEFIDVARQRGPALTQGHAGVGSISHISCLLLTSILNLKPAEVPYRGSAPAMTDLIAGQYDFTCALLVDALPFISGDRLRFLAVSAPARVPQLPGTPTAAEAGLPQFVASSWFAFYLPRAAPTAVRDRLAGAVDAALNDPGVRAKLEAAGLILPTPDQRGPDPLTRRMVEEIGKWTGIVKKANVQLN</sequence>
<evidence type="ECO:0008006" key="5">
    <source>
        <dbReference type="Google" id="ProtNLM"/>
    </source>
</evidence>
<dbReference type="Gene3D" id="3.40.190.150">
    <property type="entry name" value="Bordetella uptake gene, domain 1"/>
    <property type="match status" value="1"/>
</dbReference>
<dbReference type="PIRSF" id="PIRSF017082">
    <property type="entry name" value="YflP"/>
    <property type="match status" value="1"/>
</dbReference>
<dbReference type="PANTHER" id="PTHR42928:SF5">
    <property type="entry name" value="BLR1237 PROTEIN"/>
    <property type="match status" value="1"/>
</dbReference>
<keyword evidence="2" id="KW-0732">Signal</keyword>
<dbReference type="RefSeq" id="WP_069692050.1">
    <property type="nucleotide sequence ID" value="NZ_CP017147.1"/>
</dbReference>
<reference evidence="3 4" key="1">
    <citation type="journal article" date="2015" name="Antonie Van Leeuwenhoek">
        <title>Bosea vaviloviae sp. nov., a new species of slow-growing rhizobia isolated from nodules of the relict species Vavilovia formosa (Stev.) Fed.</title>
        <authorList>
            <person name="Safronova V.I."/>
            <person name="Kuznetsova I.G."/>
            <person name="Sazanova A.L."/>
            <person name="Kimeklis A.K."/>
            <person name="Belimov A.A."/>
            <person name="Andronov E.E."/>
            <person name="Pinaev A.G."/>
            <person name="Chizhevskaya E.P."/>
            <person name="Pukhaev A.R."/>
            <person name="Popov K.P."/>
            <person name="Willems A."/>
            <person name="Tikhonovich I.A."/>
        </authorList>
    </citation>
    <scope>NUCLEOTIDE SEQUENCE [LARGE SCALE GENOMIC DNA]</scope>
    <source>
        <strain evidence="3 4">Vaf18</strain>
    </source>
</reference>
<dbReference type="KEGG" id="bvv:BHK69_22560"/>
<keyword evidence="4" id="KW-1185">Reference proteome</keyword>
<dbReference type="Gene3D" id="3.40.190.10">
    <property type="entry name" value="Periplasmic binding protein-like II"/>
    <property type="match status" value="1"/>
</dbReference>
<dbReference type="Proteomes" id="UP000094969">
    <property type="component" value="Chromosome"/>
</dbReference>
<name>A0A1D7U674_9HYPH</name>
<dbReference type="PANTHER" id="PTHR42928">
    <property type="entry name" value="TRICARBOXYLATE-BINDING PROTEIN"/>
    <property type="match status" value="1"/>
</dbReference>
<feature type="signal peptide" evidence="2">
    <location>
        <begin position="1"/>
        <end position="17"/>
    </location>
</feature>
<accession>A0A1D7U674</accession>
<dbReference type="Pfam" id="PF03401">
    <property type="entry name" value="TctC"/>
    <property type="match status" value="1"/>
</dbReference>
<comment type="similarity">
    <text evidence="1">Belongs to the UPF0065 (bug) family.</text>
</comment>
<gene>
    <name evidence="3" type="ORF">BHK69_22560</name>
</gene>
<dbReference type="AlphaFoldDB" id="A0A1D7U674"/>
<dbReference type="InterPro" id="IPR005064">
    <property type="entry name" value="BUG"/>
</dbReference>
<dbReference type="OrthoDB" id="8443386at2"/>